<dbReference type="EMBL" id="JBHUDG010000018">
    <property type="protein sequence ID" value="MFD1630639.1"/>
    <property type="molecule type" value="Genomic_DNA"/>
</dbReference>
<name>A0ABW4IF90_9SPHI</name>
<evidence type="ECO:0000313" key="1">
    <source>
        <dbReference type="EMBL" id="MFD1630639.1"/>
    </source>
</evidence>
<dbReference type="Proteomes" id="UP001597118">
    <property type="component" value="Unassembled WGS sequence"/>
</dbReference>
<reference evidence="2" key="1">
    <citation type="journal article" date="2019" name="Int. J. Syst. Evol. Microbiol.">
        <title>The Global Catalogue of Microorganisms (GCM) 10K type strain sequencing project: providing services to taxonomists for standard genome sequencing and annotation.</title>
        <authorList>
            <consortium name="The Broad Institute Genomics Platform"/>
            <consortium name="The Broad Institute Genome Sequencing Center for Infectious Disease"/>
            <person name="Wu L."/>
            <person name="Ma J."/>
        </authorList>
    </citation>
    <scope>NUCLEOTIDE SEQUENCE [LARGE SCALE GENOMIC DNA]</scope>
    <source>
        <strain evidence="2">CCUG 53762</strain>
    </source>
</reference>
<dbReference type="PROSITE" id="PS51257">
    <property type="entry name" value="PROKAR_LIPOPROTEIN"/>
    <property type="match status" value="1"/>
</dbReference>
<organism evidence="1 2">
    <name type="scientific">Pseudopedobacter beijingensis</name>
    <dbReference type="NCBI Taxonomy" id="1207056"/>
    <lineage>
        <taxon>Bacteria</taxon>
        <taxon>Pseudomonadati</taxon>
        <taxon>Bacteroidota</taxon>
        <taxon>Sphingobacteriia</taxon>
        <taxon>Sphingobacteriales</taxon>
        <taxon>Sphingobacteriaceae</taxon>
        <taxon>Pseudopedobacter</taxon>
    </lineage>
</organism>
<protein>
    <submittedName>
        <fullName evidence="1">Uncharacterized protein</fullName>
    </submittedName>
</protein>
<comment type="caution">
    <text evidence="1">The sequence shown here is derived from an EMBL/GenBank/DDBJ whole genome shotgun (WGS) entry which is preliminary data.</text>
</comment>
<evidence type="ECO:0000313" key="2">
    <source>
        <dbReference type="Proteomes" id="UP001597118"/>
    </source>
</evidence>
<accession>A0ABW4IF90</accession>
<sequence>MKFTTYKYYYLLPLMISALLLSSCKKDDKGADAEYWSQLAHNKYQEIVDLTSNVPCDKQDDLSLESIYECNTQYFMVTSENKAHYDRLKAEYLDFQNKHIDALIKSGVIVDYCNMMLGNYWVQPKPIRTECGNDGKLKLITSVNIDIEEAKSLCASLLQEINTYRNALSCTDEKDWYATPLAMDKHNDFDYVPISRKNDIKDIKNTIAHYNFLRLRINHETEVETLTERKYPEGMACVNGKPTVIYK</sequence>
<gene>
    <name evidence="1" type="ORF">ACFSAH_12170</name>
</gene>
<keyword evidence="2" id="KW-1185">Reference proteome</keyword>
<proteinExistence type="predicted"/>
<dbReference type="RefSeq" id="WP_379663014.1">
    <property type="nucleotide sequence ID" value="NZ_JBHUDG010000018.1"/>
</dbReference>